<reference evidence="1" key="1">
    <citation type="submission" date="2018-05" db="EMBL/GenBank/DDBJ databases">
        <authorList>
            <person name="Lanie J.A."/>
            <person name="Ng W.-L."/>
            <person name="Kazmierczak K.M."/>
            <person name="Andrzejewski T.M."/>
            <person name="Davidsen T.M."/>
            <person name="Wayne K.J."/>
            <person name="Tettelin H."/>
            <person name="Glass J.I."/>
            <person name="Rusch D."/>
            <person name="Podicherti R."/>
            <person name="Tsui H.-C.T."/>
            <person name="Winkler M.E."/>
        </authorList>
    </citation>
    <scope>NUCLEOTIDE SEQUENCE</scope>
</reference>
<gene>
    <name evidence="1" type="ORF">METZ01_LOCUS33978</name>
</gene>
<sequence>MLNLIHKMFTLILNQQGLLNSVFRLTPNALLYKNTGTIHADIKLGK</sequence>
<organism evidence="1">
    <name type="scientific">marine metagenome</name>
    <dbReference type="NCBI Taxonomy" id="408172"/>
    <lineage>
        <taxon>unclassified sequences</taxon>
        <taxon>metagenomes</taxon>
        <taxon>ecological metagenomes</taxon>
    </lineage>
</organism>
<name>A0A381QQ83_9ZZZZ</name>
<protein>
    <submittedName>
        <fullName evidence="1">Uncharacterized protein</fullName>
    </submittedName>
</protein>
<proteinExistence type="predicted"/>
<dbReference type="AlphaFoldDB" id="A0A381QQ83"/>
<accession>A0A381QQ83</accession>
<evidence type="ECO:0000313" key="1">
    <source>
        <dbReference type="EMBL" id="SUZ81124.1"/>
    </source>
</evidence>
<dbReference type="EMBL" id="UINC01001455">
    <property type="protein sequence ID" value="SUZ81124.1"/>
    <property type="molecule type" value="Genomic_DNA"/>
</dbReference>